<feature type="transmembrane region" description="Helical" evidence="1">
    <location>
        <begin position="37"/>
        <end position="53"/>
    </location>
</feature>
<protein>
    <submittedName>
        <fullName evidence="2">Uncharacterized protein</fullName>
    </submittedName>
</protein>
<reference evidence="2 3" key="1">
    <citation type="submission" date="2019-11" db="EMBL/GenBank/DDBJ databases">
        <title>Genome sequence of Deinococcus xianganensis Y35, AI-2 producing algicidal bacterium, isolated from lake water.</title>
        <authorList>
            <person name="Li Y."/>
        </authorList>
    </citation>
    <scope>NUCLEOTIDE SEQUENCE [LARGE SCALE GENOMIC DNA]</scope>
    <source>
        <strain evidence="2 3">Y35</strain>
    </source>
</reference>
<evidence type="ECO:0000256" key="1">
    <source>
        <dbReference type="SAM" id="Phobius"/>
    </source>
</evidence>
<accession>A0A6I4YWA9</accession>
<keyword evidence="1" id="KW-0812">Transmembrane</keyword>
<dbReference type="EMBL" id="WVHK01000092">
    <property type="protein sequence ID" value="MXV21393.1"/>
    <property type="molecule type" value="Genomic_DNA"/>
</dbReference>
<dbReference type="Proteomes" id="UP000430519">
    <property type="component" value="Unassembled WGS sequence"/>
</dbReference>
<keyword evidence="1" id="KW-0472">Membrane</keyword>
<name>A0A6I4YWA9_9DEIO</name>
<comment type="caution">
    <text evidence="2">The sequence shown here is derived from an EMBL/GenBank/DDBJ whole genome shotgun (WGS) entry which is preliminary data.</text>
</comment>
<keyword evidence="1" id="KW-1133">Transmembrane helix</keyword>
<evidence type="ECO:0000313" key="3">
    <source>
        <dbReference type="Proteomes" id="UP000430519"/>
    </source>
</evidence>
<dbReference type="AlphaFoldDB" id="A0A6I4YWA9"/>
<sequence length="56" mass="6048">MTLARLGLTLQILGVILLAALLWDSSALRPAYPALRVTGPVLLLLGVTLRIAARRR</sequence>
<dbReference type="RefSeq" id="WP_160981638.1">
    <property type="nucleotide sequence ID" value="NZ_WVHK01000092.1"/>
</dbReference>
<proteinExistence type="predicted"/>
<gene>
    <name evidence="2" type="ORF">GLX28_17350</name>
</gene>
<organism evidence="2 3">
    <name type="scientific">Deinococcus xianganensis</name>
    <dbReference type="NCBI Taxonomy" id="1507289"/>
    <lineage>
        <taxon>Bacteria</taxon>
        <taxon>Thermotogati</taxon>
        <taxon>Deinococcota</taxon>
        <taxon>Deinococci</taxon>
        <taxon>Deinococcales</taxon>
        <taxon>Deinococcaceae</taxon>
        <taxon>Deinococcus</taxon>
    </lineage>
</organism>
<keyword evidence="3" id="KW-1185">Reference proteome</keyword>
<evidence type="ECO:0000313" key="2">
    <source>
        <dbReference type="EMBL" id="MXV21393.1"/>
    </source>
</evidence>